<evidence type="ECO:0008006" key="5">
    <source>
        <dbReference type="Google" id="ProtNLM"/>
    </source>
</evidence>
<evidence type="ECO:0000256" key="2">
    <source>
        <dbReference type="ARBA" id="ARBA00023002"/>
    </source>
</evidence>
<evidence type="ECO:0000313" key="4">
    <source>
        <dbReference type="Proteomes" id="UP001168098"/>
    </source>
</evidence>
<dbReference type="EMBL" id="JARBHA010000009">
    <property type="protein sequence ID" value="KAJ9693045.1"/>
    <property type="molecule type" value="Genomic_DNA"/>
</dbReference>
<dbReference type="GO" id="GO:0016651">
    <property type="term" value="F:oxidoreductase activity, acting on NAD(P)H"/>
    <property type="evidence" value="ECO:0007669"/>
    <property type="project" value="TreeGrafter"/>
</dbReference>
<protein>
    <recommendedName>
        <fullName evidence="5">Quinone oxidoreductase PIG3</fullName>
    </recommendedName>
</protein>
<dbReference type="InterPro" id="IPR011032">
    <property type="entry name" value="GroES-like_sf"/>
</dbReference>
<proteinExistence type="predicted"/>
<comment type="caution">
    <text evidence="3">The sequence shown here is derived from an EMBL/GenBank/DDBJ whole genome shotgun (WGS) entry which is preliminary data.</text>
</comment>
<dbReference type="Gene3D" id="3.90.180.10">
    <property type="entry name" value="Medium-chain alcohol dehydrogenases, catalytic domain"/>
    <property type="match status" value="2"/>
</dbReference>
<sequence>MKAVVIATSGDPQVLQVQEAENPEIGDDEVLIRVDAAAINRADTLQRKGLHPPSKAAVPTPILNVCALLSSGGHAEKVAVPAGQVLPVPSGVSLKDAAGIPEVACTVWSTVLMMSPLSAGETFLEQGYLLQQMCASITRLKTLLHGLFIIGFQGGTVAEVNLSGLLARRLIVQAAGLQNRSLENKVVIVSEVEKNIWPAITGVQVFSIDGSSKGSPAHGKQQACWEDAAHSIMLCL</sequence>
<dbReference type="PANTHER" id="PTHR48106:SF8">
    <property type="entry name" value="OS02G0805600 PROTEIN"/>
    <property type="match status" value="1"/>
</dbReference>
<dbReference type="SUPFAM" id="SSF50129">
    <property type="entry name" value="GroES-like"/>
    <property type="match status" value="1"/>
</dbReference>
<name>A0AA38ZPS8_VITRO</name>
<dbReference type="Gene3D" id="3.40.50.720">
    <property type="entry name" value="NAD(P)-binding Rossmann-like Domain"/>
    <property type="match status" value="1"/>
</dbReference>
<organism evidence="3 4">
    <name type="scientific">Vitis rotundifolia</name>
    <name type="common">Muscadine grape</name>
    <dbReference type="NCBI Taxonomy" id="103349"/>
    <lineage>
        <taxon>Eukaryota</taxon>
        <taxon>Viridiplantae</taxon>
        <taxon>Streptophyta</taxon>
        <taxon>Embryophyta</taxon>
        <taxon>Tracheophyta</taxon>
        <taxon>Spermatophyta</taxon>
        <taxon>Magnoliopsida</taxon>
        <taxon>eudicotyledons</taxon>
        <taxon>Gunneridae</taxon>
        <taxon>Pentapetalae</taxon>
        <taxon>rosids</taxon>
        <taxon>Vitales</taxon>
        <taxon>Vitaceae</taxon>
        <taxon>Viteae</taxon>
        <taxon>Vitis</taxon>
    </lineage>
</organism>
<keyword evidence="1" id="KW-0521">NADP</keyword>
<dbReference type="Proteomes" id="UP001168098">
    <property type="component" value="Unassembled WGS sequence"/>
</dbReference>
<accession>A0AA38ZPS8</accession>
<dbReference type="AlphaFoldDB" id="A0AA38ZPS8"/>
<reference evidence="3 4" key="1">
    <citation type="journal article" date="2023" name="BMC Biotechnol.">
        <title>Vitis rotundifolia cv Carlos genome sequencing.</title>
        <authorList>
            <person name="Huff M."/>
            <person name="Hulse-Kemp A."/>
            <person name="Scheffler B."/>
            <person name="Youngblood R."/>
            <person name="Simpson S."/>
            <person name="Babiker E."/>
            <person name="Staton M."/>
        </authorList>
    </citation>
    <scope>NUCLEOTIDE SEQUENCE [LARGE SCALE GENOMIC DNA]</scope>
    <source>
        <tissue evidence="3">Leaf</tissue>
    </source>
</reference>
<gene>
    <name evidence="3" type="ORF">PVL29_011957</name>
</gene>
<dbReference type="PANTHER" id="PTHR48106">
    <property type="entry name" value="QUINONE OXIDOREDUCTASE PIG3-RELATED"/>
    <property type="match status" value="1"/>
</dbReference>
<keyword evidence="2" id="KW-0560">Oxidoreductase</keyword>
<evidence type="ECO:0000313" key="3">
    <source>
        <dbReference type="EMBL" id="KAJ9693045.1"/>
    </source>
</evidence>
<evidence type="ECO:0000256" key="1">
    <source>
        <dbReference type="ARBA" id="ARBA00022857"/>
    </source>
</evidence>
<keyword evidence="4" id="KW-1185">Reference proteome</keyword>
<dbReference type="GO" id="GO:0070402">
    <property type="term" value="F:NADPH binding"/>
    <property type="evidence" value="ECO:0007669"/>
    <property type="project" value="TreeGrafter"/>
</dbReference>